<keyword evidence="3" id="KW-1185">Reference proteome</keyword>
<proteinExistence type="predicted"/>
<dbReference type="EMBL" id="FUZZ01000001">
    <property type="protein sequence ID" value="SKC95596.1"/>
    <property type="molecule type" value="Genomic_DNA"/>
</dbReference>
<dbReference type="STRING" id="393003.SAMN05660461_0442"/>
<organism evidence="2 3">
    <name type="scientific">Chitinophaga ginsengisegetis</name>
    <dbReference type="NCBI Taxonomy" id="393003"/>
    <lineage>
        <taxon>Bacteria</taxon>
        <taxon>Pseudomonadati</taxon>
        <taxon>Bacteroidota</taxon>
        <taxon>Chitinophagia</taxon>
        <taxon>Chitinophagales</taxon>
        <taxon>Chitinophagaceae</taxon>
        <taxon>Chitinophaga</taxon>
    </lineage>
</organism>
<feature type="chain" id="PRO_5013273319" evidence="1">
    <location>
        <begin position="31"/>
        <end position="76"/>
    </location>
</feature>
<reference evidence="2 3" key="1">
    <citation type="submission" date="2017-02" db="EMBL/GenBank/DDBJ databases">
        <authorList>
            <person name="Peterson S.W."/>
        </authorList>
    </citation>
    <scope>NUCLEOTIDE SEQUENCE [LARGE SCALE GENOMIC DNA]</scope>
    <source>
        <strain evidence="2 3">DSM 18108</strain>
    </source>
</reference>
<dbReference type="AlphaFoldDB" id="A0A1T5N571"/>
<keyword evidence="1" id="KW-0732">Signal</keyword>
<evidence type="ECO:0000313" key="3">
    <source>
        <dbReference type="Proteomes" id="UP000190166"/>
    </source>
</evidence>
<evidence type="ECO:0000256" key="1">
    <source>
        <dbReference type="SAM" id="SignalP"/>
    </source>
</evidence>
<protein>
    <submittedName>
        <fullName evidence="2">Uncharacterized protein</fullName>
    </submittedName>
</protein>
<evidence type="ECO:0000313" key="2">
    <source>
        <dbReference type="EMBL" id="SKC95596.1"/>
    </source>
</evidence>
<feature type="signal peptide" evidence="1">
    <location>
        <begin position="1"/>
        <end position="30"/>
    </location>
</feature>
<accession>A0A1T5N571</accession>
<sequence>MKIFPVRMPVRYLSLSFFRCSLSIPSVAIAQTDTSMGTFWHPKPRNYEVKQAVENESLVPMFSYIIHLSVRLWRKY</sequence>
<gene>
    <name evidence="2" type="ORF">SAMN05660461_0442</name>
</gene>
<name>A0A1T5N571_9BACT</name>
<dbReference type="Proteomes" id="UP000190166">
    <property type="component" value="Unassembled WGS sequence"/>
</dbReference>